<keyword evidence="5" id="KW-1185">Reference proteome</keyword>
<protein>
    <submittedName>
        <fullName evidence="4">Rab family gtpase</fullName>
    </submittedName>
</protein>
<dbReference type="FunFam" id="3.40.50.300:FF:001329">
    <property type="entry name" value="Small GTP-binding protein, putative"/>
    <property type="match status" value="1"/>
</dbReference>
<dbReference type="NCBIfam" id="TIGR00231">
    <property type="entry name" value="small_GTP"/>
    <property type="match status" value="1"/>
</dbReference>
<dbReference type="GO" id="GO:0005770">
    <property type="term" value="C:late endosome"/>
    <property type="evidence" value="ECO:0007669"/>
    <property type="project" value="TreeGrafter"/>
</dbReference>
<evidence type="ECO:0000313" key="4">
    <source>
        <dbReference type="EMBL" id="CDW75403.1"/>
    </source>
</evidence>
<dbReference type="GO" id="GO:0090385">
    <property type="term" value="P:phagosome-lysosome fusion"/>
    <property type="evidence" value="ECO:0007669"/>
    <property type="project" value="TreeGrafter"/>
</dbReference>
<dbReference type="GO" id="GO:0005525">
    <property type="term" value="F:GTP binding"/>
    <property type="evidence" value="ECO:0007669"/>
    <property type="project" value="UniProtKB-KW"/>
</dbReference>
<dbReference type="PROSITE" id="PS51419">
    <property type="entry name" value="RAB"/>
    <property type="match status" value="1"/>
</dbReference>
<keyword evidence="2" id="KW-0547">Nucleotide-binding</keyword>
<dbReference type="CDD" id="cd00154">
    <property type="entry name" value="Rab"/>
    <property type="match status" value="1"/>
</dbReference>
<gene>
    <name evidence="4" type="primary">Contig15561.g16582</name>
    <name evidence="4" type="ORF">STYLEM_4393</name>
</gene>
<evidence type="ECO:0000313" key="5">
    <source>
        <dbReference type="Proteomes" id="UP000039865"/>
    </source>
</evidence>
<reference evidence="4 5" key="1">
    <citation type="submission" date="2014-06" db="EMBL/GenBank/DDBJ databases">
        <authorList>
            <person name="Swart Estienne"/>
        </authorList>
    </citation>
    <scope>NUCLEOTIDE SEQUENCE [LARGE SCALE GENOMIC DNA]</scope>
    <source>
        <strain evidence="4 5">130c</strain>
    </source>
</reference>
<dbReference type="InterPro" id="IPR005225">
    <property type="entry name" value="Small_GTP-bd"/>
</dbReference>
<dbReference type="OMA" id="IRWCEEQ"/>
<dbReference type="PANTHER" id="PTHR47981">
    <property type="entry name" value="RAB FAMILY"/>
    <property type="match status" value="1"/>
</dbReference>
<dbReference type="GO" id="GO:0005764">
    <property type="term" value="C:lysosome"/>
    <property type="evidence" value="ECO:0007669"/>
    <property type="project" value="TreeGrafter"/>
</dbReference>
<dbReference type="SUPFAM" id="SSF52540">
    <property type="entry name" value="P-loop containing nucleoside triphosphate hydrolases"/>
    <property type="match status" value="1"/>
</dbReference>
<dbReference type="Proteomes" id="UP000039865">
    <property type="component" value="Unassembled WGS sequence"/>
</dbReference>
<dbReference type="GO" id="GO:0003924">
    <property type="term" value="F:GTPase activity"/>
    <property type="evidence" value="ECO:0007669"/>
    <property type="project" value="InterPro"/>
</dbReference>
<dbReference type="SMART" id="SM00174">
    <property type="entry name" value="RHO"/>
    <property type="match status" value="1"/>
</dbReference>
<dbReference type="OrthoDB" id="9989112at2759"/>
<dbReference type="GO" id="GO:0045335">
    <property type="term" value="C:phagocytic vesicle"/>
    <property type="evidence" value="ECO:0007669"/>
    <property type="project" value="TreeGrafter"/>
</dbReference>
<dbReference type="PANTHER" id="PTHR47981:SF20">
    <property type="entry name" value="RAS-RELATED PROTEIN RAB-7A"/>
    <property type="match status" value="1"/>
</dbReference>
<dbReference type="InterPro" id="IPR027417">
    <property type="entry name" value="P-loop_NTPase"/>
</dbReference>
<dbReference type="SMART" id="SM00175">
    <property type="entry name" value="RAB"/>
    <property type="match status" value="1"/>
</dbReference>
<dbReference type="EMBL" id="CCKQ01004245">
    <property type="protein sequence ID" value="CDW75403.1"/>
    <property type="molecule type" value="Genomic_DNA"/>
</dbReference>
<dbReference type="PRINTS" id="PR00449">
    <property type="entry name" value="RASTRNSFRMNG"/>
</dbReference>
<sequence>MMSPKQLVLKVIMLGNSGVGKTCIINKYVKNVFSDNIKPTIGVDFANKAISKDDLKSQDTIMLQIWDTMGLEMFKSINRMYYRGVHGVVLVCDLYNIESFKQLDSWIQEFLQNQDRSTDFSDFGFILLGNKCDKDQPRLVQEEDLIRWCEEQKKFRQIDIDHFIVSAKTGESIIDAFINLSNRMMEIIESKQSNQQQLSFIQGYRTKSTYQLRQVDRPKKKGMCCSSQTSN</sequence>
<name>A0A078A1R0_STYLE</name>
<dbReference type="AlphaFoldDB" id="A0A078A1R0"/>
<comment type="similarity">
    <text evidence="1">Belongs to the small GTPase superfamily. Rab family.</text>
</comment>
<dbReference type="Gene3D" id="3.40.50.300">
    <property type="entry name" value="P-loop containing nucleotide triphosphate hydrolases"/>
    <property type="match status" value="1"/>
</dbReference>
<dbReference type="Pfam" id="PF00071">
    <property type="entry name" value="Ras"/>
    <property type="match status" value="1"/>
</dbReference>
<dbReference type="PROSITE" id="PS51421">
    <property type="entry name" value="RAS"/>
    <property type="match status" value="1"/>
</dbReference>
<organism evidence="4 5">
    <name type="scientific">Stylonychia lemnae</name>
    <name type="common">Ciliate</name>
    <dbReference type="NCBI Taxonomy" id="5949"/>
    <lineage>
        <taxon>Eukaryota</taxon>
        <taxon>Sar</taxon>
        <taxon>Alveolata</taxon>
        <taxon>Ciliophora</taxon>
        <taxon>Intramacronucleata</taxon>
        <taxon>Spirotrichea</taxon>
        <taxon>Stichotrichia</taxon>
        <taxon>Sporadotrichida</taxon>
        <taxon>Oxytrichidae</taxon>
        <taxon>Stylonychinae</taxon>
        <taxon>Stylonychia</taxon>
    </lineage>
</organism>
<keyword evidence="3" id="KW-0342">GTP-binding</keyword>
<proteinExistence type="inferred from homology"/>
<dbReference type="SMART" id="SM00173">
    <property type="entry name" value="RAS"/>
    <property type="match status" value="1"/>
</dbReference>
<dbReference type="InParanoid" id="A0A078A1R0"/>
<dbReference type="InterPro" id="IPR001806">
    <property type="entry name" value="Small_GTPase"/>
</dbReference>
<evidence type="ECO:0000256" key="2">
    <source>
        <dbReference type="ARBA" id="ARBA00022741"/>
    </source>
</evidence>
<evidence type="ECO:0000256" key="1">
    <source>
        <dbReference type="ARBA" id="ARBA00006270"/>
    </source>
</evidence>
<evidence type="ECO:0000256" key="3">
    <source>
        <dbReference type="ARBA" id="ARBA00023134"/>
    </source>
</evidence>
<accession>A0A078A1R0</accession>